<organism evidence="1 2">
    <name type="scientific">Singulisphaera acidiphila (strain ATCC BAA-1392 / DSM 18658 / VKM B-2454 / MOB10)</name>
    <dbReference type="NCBI Taxonomy" id="886293"/>
    <lineage>
        <taxon>Bacteria</taxon>
        <taxon>Pseudomonadati</taxon>
        <taxon>Planctomycetota</taxon>
        <taxon>Planctomycetia</taxon>
        <taxon>Isosphaerales</taxon>
        <taxon>Isosphaeraceae</taxon>
        <taxon>Singulisphaera</taxon>
    </lineage>
</organism>
<dbReference type="Pfam" id="PF02810">
    <property type="entry name" value="SEC-C"/>
    <property type="match status" value="1"/>
</dbReference>
<dbReference type="EMBL" id="CP003364">
    <property type="protein sequence ID" value="AGA30143.1"/>
    <property type="molecule type" value="Genomic_DNA"/>
</dbReference>
<evidence type="ECO:0000313" key="2">
    <source>
        <dbReference type="Proteomes" id="UP000010798"/>
    </source>
</evidence>
<dbReference type="HOGENOM" id="CLU_2540757_0_0_0"/>
<name>L0DMS6_SINAD</name>
<dbReference type="SUPFAM" id="SSF103642">
    <property type="entry name" value="Sec-C motif"/>
    <property type="match status" value="1"/>
</dbReference>
<dbReference type="InterPro" id="IPR004027">
    <property type="entry name" value="SEC_C_motif"/>
</dbReference>
<reference evidence="1 2" key="1">
    <citation type="submission" date="2012-02" db="EMBL/GenBank/DDBJ databases">
        <title>Complete sequence of chromosome of Singulisphaera acidiphila DSM 18658.</title>
        <authorList>
            <consortium name="US DOE Joint Genome Institute (JGI-PGF)"/>
            <person name="Lucas S."/>
            <person name="Copeland A."/>
            <person name="Lapidus A."/>
            <person name="Glavina del Rio T."/>
            <person name="Dalin E."/>
            <person name="Tice H."/>
            <person name="Bruce D."/>
            <person name="Goodwin L."/>
            <person name="Pitluck S."/>
            <person name="Peters L."/>
            <person name="Ovchinnikova G."/>
            <person name="Chertkov O."/>
            <person name="Kyrpides N."/>
            <person name="Mavromatis K."/>
            <person name="Ivanova N."/>
            <person name="Brettin T."/>
            <person name="Detter J.C."/>
            <person name="Han C."/>
            <person name="Larimer F."/>
            <person name="Land M."/>
            <person name="Hauser L."/>
            <person name="Markowitz V."/>
            <person name="Cheng J.-F."/>
            <person name="Hugenholtz P."/>
            <person name="Woyke T."/>
            <person name="Wu D."/>
            <person name="Tindall B."/>
            <person name="Pomrenke H."/>
            <person name="Brambilla E."/>
            <person name="Klenk H.-P."/>
            <person name="Eisen J.A."/>
        </authorList>
    </citation>
    <scope>NUCLEOTIDE SEQUENCE [LARGE SCALE GENOMIC DNA]</scope>
    <source>
        <strain evidence="2">ATCC BAA-1392 / DSM 18658 / VKM B-2454 / MOB10</strain>
    </source>
</reference>
<dbReference type="STRING" id="886293.Sinac_6033"/>
<accession>L0DMS6</accession>
<gene>
    <name evidence="1" type="ordered locus">Sinac_6033</name>
</gene>
<protein>
    <submittedName>
        <fullName evidence="1">SEC-C motif domain protein</fullName>
    </submittedName>
</protein>
<keyword evidence="2" id="KW-1185">Reference proteome</keyword>
<dbReference type="Gene3D" id="3.10.450.50">
    <property type="match status" value="1"/>
</dbReference>
<proteinExistence type="predicted"/>
<dbReference type="AlphaFoldDB" id="L0DMS6"/>
<dbReference type="eggNOG" id="COG3012">
    <property type="taxonomic scope" value="Bacteria"/>
</dbReference>
<dbReference type="Proteomes" id="UP000010798">
    <property type="component" value="Chromosome"/>
</dbReference>
<dbReference type="KEGG" id="saci:Sinac_6033"/>
<sequence>MSHATGFRRHALLSRSCPSGVGGILSETHVKRGHRIVHGNKELQERLGRNDPCPCGSGLLFKKCCRNTGWFRRSGAGPLRAIG</sequence>
<evidence type="ECO:0000313" key="1">
    <source>
        <dbReference type="EMBL" id="AGA30143.1"/>
    </source>
</evidence>